<dbReference type="Gene3D" id="1.20.1250.20">
    <property type="entry name" value="MFS general substrate transporter like domains"/>
    <property type="match status" value="2"/>
</dbReference>
<keyword evidence="3" id="KW-1003">Cell membrane</keyword>
<evidence type="ECO:0000259" key="8">
    <source>
        <dbReference type="PROSITE" id="PS50850"/>
    </source>
</evidence>
<dbReference type="GO" id="GO:0005886">
    <property type="term" value="C:plasma membrane"/>
    <property type="evidence" value="ECO:0007669"/>
    <property type="project" value="UniProtKB-SubCell"/>
</dbReference>
<comment type="caution">
    <text evidence="9">The sequence shown here is derived from an EMBL/GenBank/DDBJ whole genome shotgun (WGS) entry which is preliminary data.</text>
</comment>
<feature type="transmembrane region" description="Helical" evidence="7">
    <location>
        <begin position="167"/>
        <end position="188"/>
    </location>
</feature>
<dbReference type="SUPFAM" id="SSF103473">
    <property type="entry name" value="MFS general substrate transporter"/>
    <property type="match status" value="1"/>
</dbReference>
<evidence type="ECO:0000256" key="6">
    <source>
        <dbReference type="ARBA" id="ARBA00023136"/>
    </source>
</evidence>
<feature type="transmembrane region" description="Helical" evidence="7">
    <location>
        <begin position="302"/>
        <end position="324"/>
    </location>
</feature>
<evidence type="ECO:0000256" key="4">
    <source>
        <dbReference type="ARBA" id="ARBA00022692"/>
    </source>
</evidence>
<evidence type="ECO:0000256" key="1">
    <source>
        <dbReference type="ARBA" id="ARBA00004651"/>
    </source>
</evidence>
<feature type="domain" description="Major facilitator superfamily (MFS) profile" evidence="8">
    <location>
        <begin position="1"/>
        <end position="391"/>
    </location>
</feature>
<evidence type="ECO:0000256" key="3">
    <source>
        <dbReference type="ARBA" id="ARBA00022475"/>
    </source>
</evidence>
<evidence type="ECO:0000256" key="7">
    <source>
        <dbReference type="SAM" id="Phobius"/>
    </source>
</evidence>
<dbReference type="EMBL" id="MLJW01002578">
    <property type="protein sequence ID" value="OIQ74240.1"/>
    <property type="molecule type" value="Genomic_DNA"/>
</dbReference>
<feature type="transmembrane region" description="Helical" evidence="7">
    <location>
        <begin position="77"/>
        <end position="94"/>
    </location>
</feature>
<gene>
    <name evidence="9" type="primary">ycaD_3</name>
    <name evidence="9" type="ORF">GALL_441120</name>
</gene>
<dbReference type="AlphaFoldDB" id="A0A1J5PTS6"/>
<sequence>MTSRDFSLTSLIPGVFLPTIIFEIGVGAILPVIALTGLHLGASVAGAGLLVSMLAIGQILGDVPAGALAARVGDRRAMSLAATVTIATLSASALARSVWLLGAGVLATGAANAVFMLARQSYLTEASPVLRRARALSTLAGVQRIGTFIGPFAGALVIHLAGTGSVYWLAAGTSLVAAVIVAVVPDVADPSAAHARAAGVVPVRRILTDHRQVFLTLGVAVLTVGAVRGARQTILPLWTEHLGMSATTTSLVFGLSGAVDMLLFYPSGKVMDRMGRLWVAIPSMLVMAVAMIALPFSRTVATVSVVAMVLGFGNGIGSGILMTLGADVAPADRRAQFLGVWRVIQDTGNAGGPLLVAAGAALGSLGGGILATGATAVVAAGALARWVPQWSVHANRSTRRRAAERSAGVGLG</sequence>
<evidence type="ECO:0000256" key="5">
    <source>
        <dbReference type="ARBA" id="ARBA00022989"/>
    </source>
</evidence>
<feature type="transmembrane region" description="Helical" evidence="7">
    <location>
        <begin position="139"/>
        <end position="161"/>
    </location>
</feature>
<keyword evidence="6 7" id="KW-0472">Membrane</keyword>
<feature type="transmembrane region" description="Helical" evidence="7">
    <location>
        <begin position="100"/>
        <end position="118"/>
    </location>
</feature>
<dbReference type="InterPro" id="IPR036259">
    <property type="entry name" value="MFS_trans_sf"/>
</dbReference>
<feature type="transmembrane region" description="Helical" evidence="7">
    <location>
        <begin position="40"/>
        <end position="65"/>
    </location>
</feature>
<dbReference type="CDD" id="cd17325">
    <property type="entry name" value="MFS_MdtG_SLC18_like"/>
    <property type="match status" value="1"/>
</dbReference>
<dbReference type="GO" id="GO:0022857">
    <property type="term" value="F:transmembrane transporter activity"/>
    <property type="evidence" value="ECO:0007669"/>
    <property type="project" value="InterPro"/>
</dbReference>
<dbReference type="PANTHER" id="PTHR23517:SF3">
    <property type="entry name" value="INTEGRAL MEMBRANE TRANSPORT PROTEIN"/>
    <property type="match status" value="1"/>
</dbReference>
<dbReference type="InterPro" id="IPR020846">
    <property type="entry name" value="MFS_dom"/>
</dbReference>
<feature type="transmembrane region" description="Helical" evidence="7">
    <location>
        <begin position="213"/>
        <end position="230"/>
    </location>
</feature>
<keyword evidence="2" id="KW-0813">Transport</keyword>
<name>A0A1J5PTS6_9ZZZZ</name>
<dbReference type="InterPro" id="IPR011701">
    <property type="entry name" value="MFS"/>
</dbReference>
<feature type="transmembrane region" description="Helical" evidence="7">
    <location>
        <begin position="277"/>
        <end position="296"/>
    </location>
</feature>
<dbReference type="Pfam" id="PF07690">
    <property type="entry name" value="MFS_1"/>
    <property type="match status" value="1"/>
</dbReference>
<feature type="transmembrane region" description="Helical" evidence="7">
    <location>
        <begin position="12"/>
        <end position="34"/>
    </location>
</feature>
<evidence type="ECO:0000256" key="2">
    <source>
        <dbReference type="ARBA" id="ARBA00022448"/>
    </source>
</evidence>
<dbReference type="PROSITE" id="PS50850">
    <property type="entry name" value="MFS"/>
    <property type="match status" value="1"/>
</dbReference>
<proteinExistence type="predicted"/>
<dbReference type="InterPro" id="IPR050171">
    <property type="entry name" value="MFS_Transporters"/>
</dbReference>
<evidence type="ECO:0000313" key="9">
    <source>
        <dbReference type="EMBL" id="OIQ74240.1"/>
    </source>
</evidence>
<comment type="subcellular location">
    <subcellularLocation>
        <location evidence="1">Cell membrane</location>
        <topology evidence="1">Multi-pass membrane protein</topology>
    </subcellularLocation>
</comment>
<protein>
    <submittedName>
        <fullName evidence="9">Putative MFS-type transporter YcaD</fullName>
    </submittedName>
</protein>
<keyword evidence="4 7" id="KW-0812">Transmembrane</keyword>
<organism evidence="9">
    <name type="scientific">mine drainage metagenome</name>
    <dbReference type="NCBI Taxonomy" id="410659"/>
    <lineage>
        <taxon>unclassified sequences</taxon>
        <taxon>metagenomes</taxon>
        <taxon>ecological metagenomes</taxon>
    </lineage>
</organism>
<dbReference type="PANTHER" id="PTHR23517">
    <property type="entry name" value="RESISTANCE PROTEIN MDTM, PUTATIVE-RELATED-RELATED"/>
    <property type="match status" value="1"/>
</dbReference>
<reference evidence="9" key="1">
    <citation type="submission" date="2016-10" db="EMBL/GenBank/DDBJ databases">
        <title>Sequence of Gallionella enrichment culture.</title>
        <authorList>
            <person name="Poehlein A."/>
            <person name="Muehling M."/>
            <person name="Daniel R."/>
        </authorList>
    </citation>
    <scope>NUCLEOTIDE SEQUENCE</scope>
</reference>
<accession>A0A1J5PTS6</accession>
<keyword evidence="5 7" id="KW-1133">Transmembrane helix</keyword>
<feature type="transmembrane region" description="Helical" evidence="7">
    <location>
        <begin position="242"/>
        <end position="265"/>
    </location>
</feature>